<keyword evidence="3" id="KW-1185">Reference proteome</keyword>
<organism evidence="2 3">
    <name type="scientific">Pleuronectes platessa</name>
    <name type="common">European plaice</name>
    <dbReference type="NCBI Taxonomy" id="8262"/>
    <lineage>
        <taxon>Eukaryota</taxon>
        <taxon>Metazoa</taxon>
        <taxon>Chordata</taxon>
        <taxon>Craniata</taxon>
        <taxon>Vertebrata</taxon>
        <taxon>Euteleostomi</taxon>
        <taxon>Actinopterygii</taxon>
        <taxon>Neopterygii</taxon>
        <taxon>Teleostei</taxon>
        <taxon>Neoteleostei</taxon>
        <taxon>Acanthomorphata</taxon>
        <taxon>Carangaria</taxon>
        <taxon>Pleuronectiformes</taxon>
        <taxon>Pleuronectoidei</taxon>
        <taxon>Pleuronectidae</taxon>
        <taxon>Pleuronectes</taxon>
    </lineage>
</organism>
<comment type="caution">
    <text evidence="2">The sequence shown here is derived from an EMBL/GenBank/DDBJ whole genome shotgun (WGS) entry which is preliminary data.</text>
</comment>
<proteinExistence type="predicted"/>
<protein>
    <submittedName>
        <fullName evidence="2">Uncharacterized protein</fullName>
    </submittedName>
</protein>
<dbReference type="AlphaFoldDB" id="A0A9N7TWB8"/>
<sequence length="164" mass="18041">MPVRSEGGKSRRWGRVVELPRETGDILTDSRGNPNEADLLNKITHPTPCTSLSPGESGAVLTVIFRGGPTPSRLNLKNKISRPGPTWWQNAFKQATHIPILRVGWLLNLYDVPDTFRLGFSREESGTNSHLLGPDTSAASKKQRSTPSWRGNTNTVSVLDIEEA</sequence>
<dbReference type="Proteomes" id="UP001153269">
    <property type="component" value="Unassembled WGS sequence"/>
</dbReference>
<evidence type="ECO:0000313" key="2">
    <source>
        <dbReference type="EMBL" id="CAB1420335.1"/>
    </source>
</evidence>
<feature type="compositionally biased region" description="Polar residues" evidence="1">
    <location>
        <begin position="137"/>
        <end position="154"/>
    </location>
</feature>
<dbReference type="EMBL" id="CADEAL010000447">
    <property type="protein sequence ID" value="CAB1420335.1"/>
    <property type="molecule type" value="Genomic_DNA"/>
</dbReference>
<name>A0A9N7TWB8_PLEPL</name>
<feature type="region of interest" description="Disordered" evidence="1">
    <location>
        <begin position="124"/>
        <end position="154"/>
    </location>
</feature>
<accession>A0A9N7TWB8</accession>
<evidence type="ECO:0000256" key="1">
    <source>
        <dbReference type="SAM" id="MobiDB-lite"/>
    </source>
</evidence>
<gene>
    <name evidence="2" type="ORF">PLEPLA_LOCUS8210</name>
</gene>
<reference evidence="2" key="1">
    <citation type="submission" date="2020-03" db="EMBL/GenBank/DDBJ databases">
        <authorList>
            <person name="Weist P."/>
        </authorList>
    </citation>
    <scope>NUCLEOTIDE SEQUENCE</scope>
</reference>
<evidence type="ECO:0000313" key="3">
    <source>
        <dbReference type="Proteomes" id="UP001153269"/>
    </source>
</evidence>